<gene>
    <name evidence="2" type="ORF">GCM10010468_20890</name>
</gene>
<accession>A0ABP6Q661</accession>
<dbReference type="Proteomes" id="UP001501237">
    <property type="component" value="Unassembled WGS sequence"/>
</dbReference>
<proteinExistence type="predicted"/>
<evidence type="ECO:0000256" key="1">
    <source>
        <dbReference type="SAM" id="MobiDB-lite"/>
    </source>
</evidence>
<dbReference type="EMBL" id="BAAAUV010000004">
    <property type="protein sequence ID" value="GAA3205751.1"/>
    <property type="molecule type" value="Genomic_DNA"/>
</dbReference>
<organism evidence="2 3">
    <name type="scientific">Actinocorallia longicatena</name>
    <dbReference type="NCBI Taxonomy" id="111803"/>
    <lineage>
        <taxon>Bacteria</taxon>
        <taxon>Bacillati</taxon>
        <taxon>Actinomycetota</taxon>
        <taxon>Actinomycetes</taxon>
        <taxon>Streptosporangiales</taxon>
        <taxon>Thermomonosporaceae</taxon>
        <taxon>Actinocorallia</taxon>
    </lineage>
</organism>
<protein>
    <submittedName>
        <fullName evidence="2">Uncharacterized protein</fullName>
    </submittedName>
</protein>
<evidence type="ECO:0000313" key="3">
    <source>
        <dbReference type="Proteomes" id="UP001501237"/>
    </source>
</evidence>
<comment type="caution">
    <text evidence="2">The sequence shown here is derived from an EMBL/GenBank/DDBJ whole genome shotgun (WGS) entry which is preliminary data.</text>
</comment>
<dbReference type="PROSITE" id="PS51257">
    <property type="entry name" value="PROKAR_LIPOPROTEIN"/>
    <property type="match status" value="1"/>
</dbReference>
<name>A0ABP6Q661_9ACTN</name>
<evidence type="ECO:0000313" key="2">
    <source>
        <dbReference type="EMBL" id="GAA3205751.1"/>
    </source>
</evidence>
<keyword evidence="3" id="KW-1185">Reference proteome</keyword>
<feature type="region of interest" description="Disordered" evidence="1">
    <location>
        <begin position="68"/>
        <end position="91"/>
    </location>
</feature>
<sequence length="91" mass="9451">MLRNPALPTSVLAKVDHVVGSPVLGSCRASVPADRGAASSLHPVRRALLGAAPRVRAAARREGIHVLDSPMTISSEPAAEAEPAGRRWAGR</sequence>
<reference evidence="3" key="1">
    <citation type="journal article" date="2019" name="Int. J. Syst. Evol. Microbiol.">
        <title>The Global Catalogue of Microorganisms (GCM) 10K type strain sequencing project: providing services to taxonomists for standard genome sequencing and annotation.</title>
        <authorList>
            <consortium name="The Broad Institute Genomics Platform"/>
            <consortium name="The Broad Institute Genome Sequencing Center for Infectious Disease"/>
            <person name="Wu L."/>
            <person name="Ma J."/>
        </authorList>
    </citation>
    <scope>NUCLEOTIDE SEQUENCE [LARGE SCALE GENOMIC DNA]</scope>
    <source>
        <strain evidence="3">JCM 9377</strain>
    </source>
</reference>